<feature type="compositionally biased region" description="Polar residues" evidence="1">
    <location>
        <begin position="58"/>
        <end position="70"/>
    </location>
</feature>
<evidence type="ECO:0000313" key="2">
    <source>
        <dbReference type="EMBL" id="JAD38288.1"/>
    </source>
</evidence>
<dbReference type="AlphaFoldDB" id="A0A0A8ZKS6"/>
<protein>
    <submittedName>
        <fullName evidence="2">Uncharacterized protein</fullName>
    </submittedName>
</protein>
<dbReference type="EMBL" id="GBRH01259607">
    <property type="protein sequence ID" value="JAD38288.1"/>
    <property type="molecule type" value="Transcribed_RNA"/>
</dbReference>
<organism evidence="2">
    <name type="scientific">Arundo donax</name>
    <name type="common">Giant reed</name>
    <name type="synonym">Donax arundinaceus</name>
    <dbReference type="NCBI Taxonomy" id="35708"/>
    <lineage>
        <taxon>Eukaryota</taxon>
        <taxon>Viridiplantae</taxon>
        <taxon>Streptophyta</taxon>
        <taxon>Embryophyta</taxon>
        <taxon>Tracheophyta</taxon>
        <taxon>Spermatophyta</taxon>
        <taxon>Magnoliopsida</taxon>
        <taxon>Liliopsida</taxon>
        <taxon>Poales</taxon>
        <taxon>Poaceae</taxon>
        <taxon>PACMAD clade</taxon>
        <taxon>Arundinoideae</taxon>
        <taxon>Arundineae</taxon>
        <taxon>Arundo</taxon>
    </lineage>
</organism>
<feature type="region of interest" description="Disordered" evidence="1">
    <location>
        <begin position="49"/>
        <end position="70"/>
    </location>
</feature>
<accession>A0A0A8ZKS6</accession>
<evidence type="ECO:0000256" key="1">
    <source>
        <dbReference type="SAM" id="MobiDB-lite"/>
    </source>
</evidence>
<name>A0A0A8ZKS6_ARUDO</name>
<reference evidence="2" key="2">
    <citation type="journal article" date="2015" name="Data Brief">
        <title>Shoot transcriptome of the giant reed, Arundo donax.</title>
        <authorList>
            <person name="Barrero R.A."/>
            <person name="Guerrero F.D."/>
            <person name="Moolhuijzen P."/>
            <person name="Goolsby J.A."/>
            <person name="Tidwell J."/>
            <person name="Bellgard S.E."/>
            <person name="Bellgard M.I."/>
        </authorList>
    </citation>
    <scope>NUCLEOTIDE SEQUENCE</scope>
    <source>
        <tissue evidence="2">Shoot tissue taken approximately 20 cm above the soil surface</tissue>
    </source>
</reference>
<proteinExistence type="predicted"/>
<reference evidence="2" key="1">
    <citation type="submission" date="2014-09" db="EMBL/GenBank/DDBJ databases">
        <authorList>
            <person name="Magalhaes I.L.F."/>
            <person name="Oliveira U."/>
            <person name="Santos F.R."/>
            <person name="Vidigal T.H.D.A."/>
            <person name="Brescovit A.D."/>
            <person name="Santos A.J."/>
        </authorList>
    </citation>
    <scope>NUCLEOTIDE SEQUENCE</scope>
    <source>
        <tissue evidence="2">Shoot tissue taken approximately 20 cm above the soil surface</tissue>
    </source>
</reference>
<sequence>MWSLNSSNTDKTSCLIPCLNLGGASHEYHTPYVAILQSQSLPAAVQAQPLNRRRGESMSMTATATTVQTR</sequence>